<dbReference type="KEGG" id="egu:105044522"/>
<dbReference type="InterPro" id="IPR046341">
    <property type="entry name" value="SET_dom_sf"/>
</dbReference>
<dbReference type="InterPro" id="IPR050600">
    <property type="entry name" value="SETD3_SETD6_MTase"/>
</dbReference>
<dbReference type="SUPFAM" id="SSF81822">
    <property type="entry name" value="RuBisCo LSMT C-terminal, substrate-binding domain"/>
    <property type="match status" value="1"/>
</dbReference>
<dbReference type="InParanoid" id="A0A6I9R5F5"/>
<dbReference type="Gene3D" id="3.90.1420.10">
    <property type="entry name" value="Rubisco LSMT, substrate-binding domain"/>
    <property type="match status" value="1"/>
</dbReference>
<dbReference type="Pfam" id="PF00856">
    <property type="entry name" value="SET"/>
    <property type="match status" value="1"/>
</dbReference>
<keyword evidence="3" id="KW-0949">S-adenosyl-L-methionine</keyword>
<keyword evidence="1" id="KW-0489">Methyltransferase</keyword>
<dbReference type="InterPro" id="IPR015353">
    <property type="entry name" value="Rubisco_LSMT_subst-bd"/>
</dbReference>
<evidence type="ECO:0000313" key="6">
    <source>
        <dbReference type="Proteomes" id="UP000504607"/>
    </source>
</evidence>
<dbReference type="FunFam" id="3.90.1410.10:FF:000005">
    <property type="entry name" value="Ribulose-1,5 bisphosphate carboxylase/oxygenase large subunit N-methyltransferase, chloroplastic"/>
    <property type="match status" value="1"/>
</dbReference>
<evidence type="ECO:0000259" key="5">
    <source>
        <dbReference type="Pfam" id="PF09273"/>
    </source>
</evidence>
<evidence type="ECO:0000259" key="4">
    <source>
        <dbReference type="Pfam" id="PF00856"/>
    </source>
</evidence>
<feature type="domain" description="Rubisco LSMT substrate-binding" evidence="5">
    <location>
        <begin position="307"/>
        <end position="453"/>
    </location>
</feature>
<keyword evidence="6" id="KW-1185">Reference proteome</keyword>
<dbReference type="CDD" id="cd19179">
    <property type="entry name" value="SET_RBCMT"/>
    <property type="match status" value="1"/>
</dbReference>
<gene>
    <name evidence="7" type="primary">LOC105044522</name>
</gene>
<dbReference type="GO" id="GO:0032259">
    <property type="term" value="P:methylation"/>
    <property type="evidence" value="ECO:0007669"/>
    <property type="project" value="UniProtKB-KW"/>
</dbReference>
<dbReference type="FunCoup" id="A0A6I9R5F5">
    <property type="interactions" value="790"/>
</dbReference>
<feature type="domain" description="SET" evidence="4">
    <location>
        <begin position="78"/>
        <end position="275"/>
    </location>
</feature>
<dbReference type="PANTHER" id="PTHR13271:SF134">
    <property type="entry name" value="OS01G0976450 PROTEIN"/>
    <property type="match status" value="1"/>
</dbReference>
<evidence type="ECO:0000256" key="3">
    <source>
        <dbReference type="ARBA" id="ARBA00022691"/>
    </source>
</evidence>
<dbReference type="GeneID" id="105044522"/>
<proteinExistence type="predicted"/>
<dbReference type="PANTHER" id="PTHR13271">
    <property type="entry name" value="UNCHARACTERIZED PUTATIVE METHYLTRANSFERASE"/>
    <property type="match status" value="1"/>
</dbReference>
<dbReference type="AlphaFoldDB" id="A0A6I9R5F5"/>
<dbReference type="InterPro" id="IPR001214">
    <property type="entry name" value="SET_dom"/>
</dbReference>
<name>A0A6I9R5F5_ELAGV</name>
<accession>A0A6I9R5F5</accession>
<evidence type="ECO:0000313" key="7">
    <source>
        <dbReference type="RefSeq" id="XP_010920758.1"/>
    </source>
</evidence>
<dbReference type="RefSeq" id="XP_010920758.1">
    <property type="nucleotide sequence ID" value="XM_010922456.2"/>
</dbReference>
<protein>
    <submittedName>
        <fullName evidence="7">Ribulose-1,5 bisphosphate carboxylase/oxygenase large subunit N-methyltransferase, chloroplastic isoform X1</fullName>
    </submittedName>
</protein>
<dbReference type="Gene3D" id="3.90.1410.10">
    <property type="entry name" value="set domain protein methyltransferase, domain 1"/>
    <property type="match status" value="1"/>
</dbReference>
<keyword evidence="2" id="KW-0808">Transferase</keyword>
<dbReference type="InterPro" id="IPR044431">
    <property type="entry name" value="SET_RBCMT"/>
</dbReference>
<dbReference type="Pfam" id="PF09273">
    <property type="entry name" value="Rubis-subs-bind"/>
    <property type="match status" value="1"/>
</dbReference>
<dbReference type="Proteomes" id="UP000504607">
    <property type="component" value="Chromosome 5"/>
</dbReference>
<dbReference type="SUPFAM" id="SSF82199">
    <property type="entry name" value="SET domain"/>
    <property type="match status" value="1"/>
</dbReference>
<dbReference type="OrthoDB" id="651099at2759"/>
<dbReference type="InterPro" id="IPR036464">
    <property type="entry name" value="Rubisco_LSMT_subst-bd_sf"/>
</dbReference>
<reference evidence="7" key="1">
    <citation type="submission" date="2025-08" db="UniProtKB">
        <authorList>
            <consortium name="RefSeq"/>
        </authorList>
    </citation>
    <scope>IDENTIFICATION</scope>
</reference>
<dbReference type="GO" id="GO:0016279">
    <property type="term" value="F:protein-lysine N-methyltransferase activity"/>
    <property type="evidence" value="ECO:0007669"/>
    <property type="project" value="InterPro"/>
</dbReference>
<sequence length="475" mass="53042">MRFGSRIAHLHSHLFLPFPLSPPSCPHCKLSHSAAAAAAAASKDCQLKNESNEFLSWLQKKAGVEISSMLSIGNSVYGRSLFASKCIQAGDCILKVPYNVQMTSDKFPSDIEPFLVHDVGNISRLAAVLLAERKLGQNSGWATYINCLPQMDEMHNTIFWSKDELEMIRPSPVYQETFDQKAYIMKEFSALRPALEHFPQTFGDVHLEDFMHAYALVTSRAWATSKGISLIPFADFLNHDGTSDAILLSDEDKKISEVIADQNYDIGEQVMIRYGKFSNATLLLDFGFTLPYNTYDQVQILMDAPFHDSLYQIKSELLQNHCLPRIVDASGFNGSKSSFVIKEVKSASGKGKGIPQALRAYCRVLSATSLEELKALTVEAAEDDGRLARRTLTDRDREIQAHHMLLSLFIPMIRDYDSALKVLESLNNARVGNQLSIRRQMAKDLLKGELRVLQSACAWLTNYCANISASSENAR</sequence>
<evidence type="ECO:0000256" key="2">
    <source>
        <dbReference type="ARBA" id="ARBA00022679"/>
    </source>
</evidence>
<evidence type="ECO:0000256" key="1">
    <source>
        <dbReference type="ARBA" id="ARBA00022603"/>
    </source>
</evidence>
<organism evidence="6 7">
    <name type="scientific">Elaeis guineensis var. tenera</name>
    <name type="common">Oil palm</name>
    <dbReference type="NCBI Taxonomy" id="51953"/>
    <lineage>
        <taxon>Eukaryota</taxon>
        <taxon>Viridiplantae</taxon>
        <taxon>Streptophyta</taxon>
        <taxon>Embryophyta</taxon>
        <taxon>Tracheophyta</taxon>
        <taxon>Spermatophyta</taxon>
        <taxon>Magnoliopsida</taxon>
        <taxon>Liliopsida</taxon>
        <taxon>Arecaceae</taxon>
        <taxon>Arecoideae</taxon>
        <taxon>Cocoseae</taxon>
        <taxon>Elaeidinae</taxon>
        <taxon>Elaeis</taxon>
    </lineage>
</organism>